<reference evidence="2 3" key="2">
    <citation type="journal article" date="2013" name="Plant Cell Physiol.">
        <title>Rice Annotation Project Database (RAP-DB): an integrative and interactive database for rice genomics.</title>
        <authorList>
            <person name="Sakai H."/>
            <person name="Lee S.S."/>
            <person name="Tanaka T."/>
            <person name="Numa H."/>
            <person name="Kim J."/>
            <person name="Kawahara Y."/>
            <person name="Wakimoto H."/>
            <person name="Yang C.C."/>
            <person name="Iwamoto M."/>
            <person name="Abe T."/>
            <person name="Yamada Y."/>
            <person name="Muto A."/>
            <person name="Inokuchi H."/>
            <person name="Ikemura T."/>
            <person name="Matsumoto T."/>
            <person name="Sasaki T."/>
            <person name="Itoh T."/>
        </authorList>
    </citation>
    <scope>NUCLEOTIDE SEQUENCE [LARGE SCALE GENOMIC DNA]</scope>
    <source>
        <strain evidence="3">cv. Nipponbare</strain>
    </source>
</reference>
<keyword evidence="3" id="KW-1185">Reference proteome</keyword>
<evidence type="ECO:0000313" key="3">
    <source>
        <dbReference type="Proteomes" id="UP000059680"/>
    </source>
</evidence>
<accession>A0A0P0YC77</accession>
<evidence type="ECO:0000313" key="2">
    <source>
        <dbReference type="EMBL" id="BAT17803.1"/>
    </source>
</evidence>
<proteinExistence type="predicted"/>
<reference evidence="3" key="1">
    <citation type="journal article" date="2005" name="Nature">
        <title>The map-based sequence of the rice genome.</title>
        <authorList>
            <consortium name="International rice genome sequencing project (IRGSP)"/>
            <person name="Matsumoto T."/>
            <person name="Wu J."/>
            <person name="Kanamori H."/>
            <person name="Katayose Y."/>
            <person name="Fujisawa M."/>
            <person name="Namiki N."/>
            <person name="Mizuno H."/>
            <person name="Yamamoto K."/>
            <person name="Antonio B.A."/>
            <person name="Baba T."/>
            <person name="Sakata K."/>
            <person name="Nagamura Y."/>
            <person name="Aoki H."/>
            <person name="Arikawa K."/>
            <person name="Arita K."/>
            <person name="Bito T."/>
            <person name="Chiden Y."/>
            <person name="Fujitsuka N."/>
            <person name="Fukunaka R."/>
            <person name="Hamada M."/>
            <person name="Harada C."/>
            <person name="Hayashi A."/>
            <person name="Hijishita S."/>
            <person name="Honda M."/>
            <person name="Hosokawa S."/>
            <person name="Ichikawa Y."/>
            <person name="Idonuma A."/>
            <person name="Iijima M."/>
            <person name="Ikeda M."/>
            <person name="Ikeno M."/>
            <person name="Ito K."/>
            <person name="Ito S."/>
            <person name="Ito T."/>
            <person name="Ito Y."/>
            <person name="Ito Y."/>
            <person name="Iwabuchi A."/>
            <person name="Kamiya K."/>
            <person name="Karasawa W."/>
            <person name="Kurita K."/>
            <person name="Katagiri S."/>
            <person name="Kikuta A."/>
            <person name="Kobayashi H."/>
            <person name="Kobayashi N."/>
            <person name="Machita K."/>
            <person name="Maehara T."/>
            <person name="Masukawa M."/>
            <person name="Mizubayashi T."/>
            <person name="Mukai Y."/>
            <person name="Nagasaki H."/>
            <person name="Nagata Y."/>
            <person name="Naito S."/>
            <person name="Nakashima M."/>
            <person name="Nakama Y."/>
            <person name="Nakamichi Y."/>
            <person name="Nakamura M."/>
            <person name="Meguro A."/>
            <person name="Negishi M."/>
            <person name="Ohta I."/>
            <person name="Ohta T."/>
            <person name="Okamoto M."/>
            <person name="Ono N."/>
            <person name="Saji S."/>
            <person name="Sakaguchi M."/>
            <person name="Sakai K."/>
            <person name="Shibata M."/>
            <person name="Shimokawa T."/>
            <person name="Song J."/>
            <person name="Takazaki Y."/>
            <person name="Terasawa K."/>
            <person name="Tsugane M."/>
            <person name="Tsuji K."/>
            <person name="Ueda S."/>
            <person name="Waki K."/>
            <person name="Yamagata H."/>
            <person name="Yamamoto M."/>
            <person name="Yamamoto S."/>
            <person name="Yamane H."/>
            <person name="Yoshiki S."/>
            <person name="Yoshihara R."/>
            <person name="Yukawa K."/>
            <person name="Zhong H."/>
            <person name="Yano M."/>
            <person name="Yuan Q."/>
            <person name="Ouyang S."/>
            <person name="Liu J."/>
            <person name="Jones K.M."/>
            <person name="Gansberger K."/>
            <person name="Moffat K."/>
            <person name="Hill J."/>
            <person name="Bera J."/>
            <person name="Fadrosh D."/>
            <person name="Jin S."/>
            <person name="Johri S."/>
            <person name="Kim M."/>
            <person name="Overton L."/>
            <person name="Reardon M."/>
            <person name="Tsitrin T."/>
            <person name="Vuong H."/>
            <person name="Weaver B."/>
            <person name="Ciecko A."/>
            <person name="Tallon L."/>
            <person name="Jackson J."/>
            <person name="Pai G."/>
            <person name="Aken S.V."/>
            <person name="Utterback T."/>
            <person name="Reidmuller S."/>
            <person name="Feldblyum T."/>
            <person name="Hsiao J."/>
            <person name="Zismann V."/>
            <person name="Iobst S."/>
            <person name="de Vazeille A.R."/>
            <person name="Buell C.R."/>
            <person name="Ying K."/>
            <person name="Li Y."/>
            <person name="Lu T."/>
            <person name="Huang Y."/>
            <person name="Zhao Q."/>
            <person name="Feng Q."/>
            <person name="Zhang L."/>
            <person name="Zhu J."/>
            <person name="Weng Q."/>
            <person name="Mu J."/>
            <person name="Lu Y."/>
            <person name="Fan D."/>
            <person name="Liu Y."/>
            <person name="Guan J."/>
            <person name="Zhang Y."/>
            <person name="Yu S."/>
            <person name="Liu X."/>
            <person name="Zhang Y."/>
            <person name="Hong G."/>
            <person name="Han B."/>
            <person name="Choisne N."/>
            <person name="Demange N."/>
            <person name="Orjeda G."/>
            <person name="Samain S."/>
            <person name="Cattolico L."/>
            <person name="Pelletier E."/>
            <person name="Couloux A."/>
            <person name="Segurens B."/>
            <person name="Wincker P."/>
            <person name="D'Hont A."/>
            <person name="Scarpelli C."/>
            <person name="Weissenbach J."/>
            <person name="Salanoubat M."/>
            <person name="Quetier F."/>
            <person name="Yu Y."/>
            <person name="Kim H.R."/>
            <person name="Rambo T."/>
            <person name="Currie J."/>
            <person name="Collura K."/>
            <person name="Luo M."/>
            <person name="Yang T."/>
            <person name="Ammiraju J.S.S."/>
            <person name="Engler F."/>
            <person name="Soderlund C."/>
            <person name="Wing R.A."/>
            <person name="Palmer L.E."/>
            <person name="de la Bastide M."/>
            <person name="Spiegel L."/>
            <person name="Nascimento L."/>
            <person name="Zutavern T."/>
            <person name="O'Shaughnessy A."/>
            <person name="Dike S."/>
            <person name="Dedhia N."/>
            <person name="Preston R."/>
            <person name="Balija V."/>
            <person name="McCombie W.R."/>
            <person name="Chow T."/>
            <person name="Chen H."/>
            <person name="Chung M."/>
            <person name="Chen C."/>
            <person name="Shaw J."/>
            <person name="Wu H."/>
            <person name="Hsiao K."/>
            <person name="Chao Y."/>
            <person name="Chu M."/>
            <person name="Cheng C."/>
            <person name="Hour A."/>
            <person name="Lee P."/>
            <person name="Lin S."/>
            <person name="Lin Y."/>
            <person name="Liou J."/>
            <person name="Liu S."/>
            <person name="Hsing Y."/>
            <person name="Raghuvanshi S."/>
            <person name="Mohanty A."/>
            <person name="Bharti A.K."/>
            <person name="Gaur A."/>
            <person name="Gupta V."/>
            <person name="Kumar D."/>
            <person name="Ravi V."/>
            <person name="Vij S."/>
            <person name="Kapur A."/>
            <person name="Khurana P."/>
            <person name="Khurana P."/>
            <person name="Khurana J.P."/>
            <person name="Tyagi A.K."/>
            <person name="Gaikwad K."/>
            <person name="Singh A."/>
            <person name="Dalal V."/>
            <person name="Srivastava S."/>
            <person name="Dixit A."/>
            <person name="Pal A.K."/>
            <person name="Ghazi I.A."/>
            <person name="Yadav M."/>
            <person name="Pandit A."/>
            <person name="Bhargava A."/>
            <person name="Sureshbabu K."/>
            <person name="Batra K."/>
            <person name="Sharma T.R."/>
            <person name="Mohapatra T."/>
            <person name="Singh N.K."/>
            <person name="Messing J."/>
            <person name="Nelson A.B."/>
            <person name="Fuks G."/>
            <person name="Kavchok S."/>
            <person name="Keizer G."/>
            <person name="Linton E."/>
            <person name="Llaca V."/>
            <person name="Song R."/>
            <person name="Tanyolac B."/>
            <person name="Young S."/>
            <person name="Ho-Il K."/>
            <person name="Hahn J.H."/>
            <person name="Sangsakoo G."/>
            <person name="Vanavichit A."/>
            <person name="de Mattos Luiz.A.T."/>
            <person name="Zimmer P.D."/>
            <person name="Malone G."/>
            <person name="Dellagostin O."/>
            <person name="de Oliveira A.C."/>
            <person name="Bevan M."/>
            <person name="Bancroft I."/>
            <person name="Minx P."/>
            <person name="Cordum H."/>
            <person name="Wilson R."/>
            <person name="Cheng Z."/>
            <person name="Jin W."/>
            <person name="Jiang J."/>
            <person name="Leong S.A."/>
            <person name="Iwama H."/>
            <person name="Gojobori T."/>
            <person name="Itoh T."/>
            <person name="Niimura Y."/>
            <person name="Fujii Y."/>
            <person name="Habara T."/>
            <person name="Sakai H."/>
            <person name="Sato Y."/>
            <person name="Wilson G."/>
            <person name="Kumar K."/>
            <person name="McCouch S."/>
            <person name="Juretic N."/>
            <person name="Hoen D."/>
            <person name="Wright S."/>
            <person name="Bruskiewich R."/>
            <person name="Bureau T."/>
            <person name="Miyao A."/>
            <person name="Hirochika H."/>
            <person name="Nishikawa T."/>
            <person name="Kadowaki K."/>
            <person name="Sugiura M."/>
            <person name="Burr B."/>
            <person name="Sasaki T."/>
        </authorList>
    </citation>
    <scope>NUCLEOTIDE SEQUENCE [LARGE SCALE GENOMIC DNA]</scope>
    <source>
        <strain evidence="3">cv. Nipponbare</strain>
    </source>
</reference>
<dbReference type="InParanoid" id="A0A0P0YC77"/>
<gene>
    <name evidence="2" type="ordered locus">Os12g0578901</name>
    <name evidence="2" type="ORF">OSNPB_120578901</name>
</gene>
<dbReference type="AlphaFoldDB" id="A0A0P0YC77"/>
<reference evidence="2 3" key="3">
    <citation type="journal article" date="2013" name="Rice">
        <title>Improvement of the Oryza sativa Nipponbare reference genome using next generation sequence and optical map data.</title>
        <authorList>
            <person name="Kawahara Y."/>
            <person name="de la Bastide M."/>
            <person name="Hamilton J.P."/>
            <person name="Kanamori H."/>
            <person name="McCombie W.R."/>
            <person name="Ouyang S."/>
            <person name="Schwartz D.C."/>
            <person name="Tanaka T."/>
            <person name="Wu J."/>
            <person name="Zhou S."/>
            <person name="Childs K.L."/>
            <person name="Davidson R.M."/>
            <person name="Lin H."/>
            <person name="Quesada-Ocampo L."/>
            <person name="Vaillancourt B."/>
            <person name="Sakai H."/>
            <person name="Lee S.S."/>
            <person name="Kim J."/>
            <person name="Numa H."/>
            <person name="Itoh T."/>
            <person name="Buell C.R."/>
            <person name="Matsumoto T."/>
        </authorList>
    </citation>
    <scope>NUCLEOTIDE SEQUENCE [LARGE SCALE GENOMIC DNA]</scope>
    <source>
        <strain evidence="3">cv. Nipponbare</strain>
    </source>
</reference>
<dbReference type="PaxDb" id="39947-A0A0P0YC77"/>
<dbReference type="Proteomes" id="UP000059680">
    <property type="component" value="Chromosome 12"/>
</dbReference>
<feature type="region of interest" description="Disordered" evidence="1">
    <location>
        <begin position="20"/>
        <end position="39"/>
    </location>
</feature>
<sequence>MSSLPRRRWMGTRSSVVATISDGGANPAHRPFRRLPPAILKPPLRRPQPVCFRASPLQSIHLPPCRCARPDGLSVKLGTKWKDRAPAGSLLSLDCLMADDHYDIAPQLLHLNQPLSAESAVSRCSG</sequence>
<name>A0A0P0YC77_ORYSJ</name>
<evidence type="ECO:0000256" key="1">
    <source>
        <dbReference type="SAM" id="MobiDB-lite"/>
    </source>
</evidence>
<protein>
    <submittedName>
        <fullName evidence="2">Os12g0578901 protein</fullName>
    </submittedName>
</protein>
<dbReference type="EMBL" id="AP014968">
    <property type="protein sequence ID" value="BAT17803.1"/>
    <property type="molecule type" value="Genomic_DNA"/>
</dbReference>
<organism evidence="2 3">
    <name type="scientific">Oryza sativa subsp. japonica</name>
    <name type="common">Rice</name>
    <dbReference type="NCBI Taxonomy" id="39947"/>
    <lineage>
        <taxon>Eukaryota</taxon>
        <taxon>Viridiplantae</taxon>
        <taxon>Streptophyta</taxon>
        <taxon>Embryophyta</taxon>
        <taxon>Tracheophyta</taxon>
        <taxon>Spermatophyta</taxon>
        <taxon>Magnoliopsida</taxon>
        <taxon>Liliopsida</taxon>
        <taxon>Poales</taxon>
        <taxon>Poaceae</taxon>
        <taxon>BOP clade</taxon>
        <taxon>Oryzoideae</taxon>
        <taxon>Oryzeae</taxon>
        <taxon>Oryzinae</taxon>
        <taxon>Oryza</taxon>
        <taxon>Oryza sativa</taxon>
    </lineage>
</organism>